<keyword evidence="2" id="KW-0560">Oxidoreductase</keyword>
<dbReference type="CDD" id="cd05374">
    <property type="entry name" value="17beta-HSD-like_SDR_c"/>
    <property type="match status" value="1"/>
</dbReference>
<dbReference type="NCBIfam" id="NF004824">
    <property type="entry name" value="PRK06180.1"/>
    <property type="match status" value="1"/>
</dbReference>
<evidence type="ECO:0000313" key="4">
    <source>
        <dbReference type="EMBL" id="PVM82823.1"/>
    </source>
</evidence>
<comment type="caution">
    <text evidence="4">The sequence shown here is derived from an EMBL/GenBank/DDBJ whole genome shotgun (WGS) entry which is preliminary data.</text>
</comment>
<proteinExistence type="inferred from homology"/>
<gene>
    <name evidence="4" type="ORF">DDF65_10850</name>
</gene>
<reference evidence="4 5" key="1">
    <citation type="submission" date="2018-04" db="EMBL/GenBank/DDBJ databases">
        <title>The genome sequence of Caulobacter sp. 736.</title>
        <authorList>
            <person name="Gao J."/>
            <person name="Sun J."/>
        </authorList>
    </citation>
    <scope>NUCLEOTIDE SEQUENCE [LARGE SCALE GENOMIC DNA]</scope>
    <source>
        <strain evidence="4 5">736</strain>
    </source>
</reference>
<dbReference type="PANTHER" id="PTHR43976:SF16">
    <property type="entry name" value="SHORT-CHAIN DEHYDROGENASE_REDUCTASE FAMILY PROTEIN"/>
    <property type="match status" value="1"/>
</dbReference>
<name>A0A2T9JGJ7_9CAUL</name>
<dbReference type="InterPro" id="IPR020904">
    <property type="entry name" value="Sc_DH/Rdtase_CS"/>
</dbReference>
<dbReference type="GO" id="GO:0016491">
    <property type="term" value="F:oxidoreductase activity"/>
    <property type="evidence" value="ECO:0007669"/>
    <property type="project" value="UniProtKB-KW"/>
</dbReference>
<evidence type="ECO:0000256" key="1">
    <source>
        <dbReference type="ARBA" id="ARBA00006484"/>
    </source>
</evidence>
<protein>
    <submittedName>
        <fullName evidence="4">Short-chain dehydrogenase/reductase</fullName>
    </submittedName>
</protein>
<dbReference type="PANTHER" id="PTHR43976">
    <property type="entry name" value="SHORT CHAIN DEHYDROGENASE"/>
    <property type="match status" value="1"/>
</dbReference>
<evidence type="ECO:0000313" key="5">
    <source>
        <dbReference type="Proteomes" id="UP000244913"/>
    </source>
</evidence>
<dbReference type="Pfam" id="PF00106">
    <property type="entry name" value="adh_short"/>
    <property type="match status" value="1"/>
</dbReference>
<dbReference type="PRINTS" id="PR00080">
    <property type="entry name" value="SDRFAMILY"/>
</dbReference>
<dbReference type="SUPFAM" id="SSF51735">
    <property type="entry name" value="NAD(P)-binding Rossmann-fold domains"/>
    <property type="match status" value="1"/>
</dbReference>
<dbReference type="PROSITE" id="PS00061">
    <property type="entry name" value="ADH_SHORT"/>
    <property type="match status" value="1"/>
</dbReference>
<keyword evidence="5" id="KW-1185">Reference proteome</keyword>
<dbReference type="RefSeq" id="WP_116567118.1">
    <property type="nucleotide sequence ID" value="NZ_QDKP01000034.1"/>
</dbReference>
<evidence type="ECO:0000256" key="2">
    <source>
        <dbReference type="ARBA" id="ARBA00023002"/>
    </source>
</evidence>
<dbReference type="Gene3D" id="3.40.50.720">
    <property type="entry name" value="NAD(P)-binding Rossmann-like Domain"/>
    <property type="match status" value="1"/>
</dbReference>
<dbReference type="InterPro" id="IPR002347">
    <property type="entry name" value="SDR_fam"/>
</dbReference>
<accession>A0A2T9JGJ7</accession>
<evidence type="ECO:0000256" key="3">
    <source>
        <dbReference type="RuleBase" id="RU000363"/>
    </source>
</evidence>
<dbReference type="AlphaFoldDB" id="A0A2T9JGJ7"/>
<comment type="similarity">
    <text evidence="1 3">Belongs to the short-chain dehydrogenases/reductases (SDR) family.</text>
</comment>
<dbReference type="PRINTS" id="PR00081">
    <property type="entry name" value="GDHRDH"/>
</dbReference>
<dbReference type="InterPro" id="IPR051911">
    <property type="entry name" value="SDR_oxidoreductase"/>
</dbReference>
<dbReference type="Proteomes" id="UP000244913">
    <property type="component" value="Unassembled WGS sequence"/>
</dbReference>
<dbReference type="EMBL" id="QDKP01000034">
    <property type="protein sequence ID" value="PVM82823.1"/>
    <property type="molecule type" value="Genomic_DNA"/>
</dbReference>
<dbReference type="InterPro" id="IPR036291">
    <property type="entry name" value="NAD(P)-bd_dom_sf"/>
</dbReference>
<sequence>MTQTWLITGVSGGLGREIAAAALARGDVVAGTVRKLADVAAFEALAPGRAHGLVMDVTDPVAVENAVKAAQALTGRIDVLVNNAGYGLVGAVEEASLDEVRAQFETNVFGPLSVLKAVLPAMRARRSGRIVNITSVSGLAVWAGTGVYCASKWALEALTQSLAAEVAELGIKVVNVAPGGLRTSFAKGSKTIVADKLADYEGLARDAERIMADHAGSEPGDPKKAALAVLAVVDAENPPLHLLLGEDALKYAAYAADGLKADIEAWRETSLSIGFD</sequence>
<organism evidence="4 5">
    <name type="scientific">Caulobacter radicis</name>
    <dbReference type="NCBI Taxonomy" id="2172650"/>
    <lineage>
        <taxon>Bacteria</taxon>
        <taxon>Pseudomonadati</taxon>
        <taxon>Pseudomonadota</taxon>
        <taxon>Alphaproteobacteria</taxon>
        <taxon>Caulobacterales</taxon>
        <taxon>Caulobacteraceae</taxon>
        <taxon>Caulobacter</taxon>
    </lineage>
</organism>